<accession>A0AC59ZR54</accession>
<evidence type="ECO:0000313" key="1">
    <source>
        <dbReference type="EMBL" id="CAN0491961.1"/>
    </source>
</evidence>
<dbReference type="Proteomes" id="UP001162501">
    <property type="component" value="Chromosome 33"/>
</dbReference>
<dbReference type="EMBL" id="OX596117">
    <property type="protein sequence ID" value="CAN0491961.1"/>
    <property type="molecule type" value="Genomic_DNA"/>
</dbReference>
<protein>
    <submittedName>
        <fullName evidence="1">Uncharacterized protein</fullName>
    </submittedName>
</protein>
<proteinExistence type="predicted"/>
<reference evidence="1" key="2">
    <citation type="submission" date="2025-03" db="EMBL/GenBank/DDBJ databases">
        <authorList>
            <consortium name="ELIXIR-Norway"/>
            <consortium name="Elixir Norway"/>
        </authorList>
    </citation>
    <scope>NUCLEOTIDE SEQUENCE</scope>
</reference>
<name>A0AC59ZR54_RANTA</name>
<reference evidence="1" key="1">
    <citation type="submission" date="2023-05" db="EMBL/GenBank/DDBJ databases">
        <authorList>
            <consortium name="ELIXIR-Norway"/>
        </authorList>
    </citation>
    <scope>NUCLEOTIDE SEQUENCE</scope>
</reference>
<sequence>MSHPKGTWPGRSLGTDYSPGLGVSYLPPSPPRLPQAFWSPSPSHQLACSSPSLNTGPRGLLRPCGSRKEDWVWGTDGAGWCPGVGCGEDRPRYIWELDLDQVKRGIEGCPCLWLVITNNISGTSLVIQGLRICLAMQEPWV</sequence>
<evidence type="ECO:0000313" key="2">
    <source>
        <dbReference type="Proteomes" id="UP001162501"/>
    </source>
</evidence>
<organism evidence="1 2">
    <name type="scientific">Rangifer tarandus platyrhynchus</name>
    <name type="common">Svalbard reindeer</name>
    <dbReference type="NCBI Taxonomy" id="3082113"/>
    <lineage>
        <taxon>Eukaryota</taxon>
        <taxon>Metazoa</taxon>
        <taxon>Chordata</taxon>
        <taxon>Craniata</taxon>
        <taxon>Vertebrata</taxon>
        <taxon>Euteleostomi</taxon>
        <taxon>Mammalia</taxon>
        <taxon>Eutheria</taxon>
        <taxon>Laurasiatheria</taxon>
        <taxon>Artiodactyla</taxon>
        <taxon>Ruminantia</taxon>
        <taxon>Pecora</taxon>
        <taxon>Cervidae</taxon>
        <taxon>Odocoileinae</taxon>
        <taxon>Rangifer</taxon>
    </lineage>
</organism>
<gene>
    <name evidence="1" type="ORF">MRATA1EN22A_LOCUS21702</name>
</gene>